<protein>
    <submittedName>
        <fullName evidence="1">Uncharacterized protein</fullName>
    </submittedName>
</protein>
<dbReference type="PANTHER" id="PTHR34853:SF1">
    <property type="entry name" value="LIPASE 5"/>
    <property type="match status" value="1"/>
</dbReference>
<accession>A0A291RPI1</accession>
<dbReference type="Proteomes" id="UP000221961">
    <property type="component" value="Chromosome"/>
</dbReference>
<reference evidence="1 2" key="1">
    <citation type="submission" date="2017-10" db="EMBL/GenBank/DDBJ databases">
        <title>Comparative genomics between pathogenic Norcardia.</title>
        <authorList>
            <person name="Zeng L."/>
        </authorList>
    </citation>
    <scope>NUCLEOTIDE SEQUENCE [LARGE SCALE GENOMIC DNA]</scope>
    <source>
        <strain evidence="1 2">NC_YFY_NT001</strain>
    </source>
</reference>
<dbReference type="InterPro" id="IPR005152">
    <property type="entry name" value="Lipase_secreted"/>
</dbReference>
<gene>
    <name evidence="1" type="ORF">CRH09_26360</name>
</gene>
<proteinExistence type="predicted"/>
<dbReference type="Gene3D" id="3.40.50.1820">
    <property type="entry name" value="alpha/beta hydrolase"/>
    <property type="match status" value="2"/>
</dbReference>
<dbReference type="GO" id="GO:0004806">
    <property type="term" value="F:triacylglycerol lipase activity"/>
    <property type="evidence" value="ECO:0007669"/>
    <property type="project" value="InterPro"/>
</dbReference>
<sequence length="315" mass="34161">MAQAFCSLDPAGVIAAQLGETLTAPQVILANLWLPLCGIRAWQLSCRSTHTRGESIPAVATVIVRYRPSPRSERQLVSLQFAEHSLSQDCRSLYALRMGSLSSLLDGVTQFEFVKVRTMPQLGHSVVIPRNAGTNGAYAVEPWGGRITLTLESDFFGSVSGGLIADARAAAGRDGGTSTFGSAVLGDLLEVAREWAVVAQCIDRYLRAVGKELRDIHENQCVSLQLAGFPFVNTRGLFDCPGGKPIRAPELQEALDRLALGHRGIPKVPLCMDEAPMGQVTPANGVNHLCDTFRKDSATRCRERRETDSRSMRTV</sequence>
<dbReference type="GO" id="GO:0016042">
    <property type="term" value="P:lipid catabolic process"/>
    <property type="evidence" value="ECO:0007669"/>
    <property type="project" value="InterPro"/>
</dbReference>
<evidence type="ECO:0000313" key="2">
    <source>
        <dbReference type="Proteomes" id="UP000221961"/>
    </source>
</evidence>
<organism evidence="1 2">
    <name type="scientific">Nocardia terpenica</name>
    <dbReference type="NCBI Taxonomy" id="455432"/>
    <lineage>
        <taxon>Bacteria</taxon>
        <taxon>Bacillati</taxon>
        <taxon>Actinomycetota</taxon>
        <taxon>Actinomycetes</taxon>
        <taxon>Mycobacteriales</taxon>
        <taxon>Nocardiaceae</taxon>
        <taxon>Nocardia</taxon>
    </lineage>
</organism>
<dbReference type="Gene3D" id="1.10.260.130">
    <property type="match status" value="1"/>
</dbReference>
<dbReference type="AlphaFoldDB" id="A0A291RPI1"/>
<dbReference type="InterPro" id="IPR029058">
    <property type="entry name" value="AB_hydrolase_fold"/>
</dbReference>
<evidence type="ECO:0000313" key="1">
    <source>
        <dbReference type="EMBL" id="ATL69178.1"/>
    </source>
</evidence>
<dbReference type="KEGG" id="ntp:CRH09_26360"/>
<dbReference type="PANTHER" id="PTHR34853">
    <property type="match status" value="1"/>
</dbReference>
<dbReference type="EMBL" id="CP023778">
    <property type="protein sequence ID" value="ATL69178.1"/>
    <property type="molecule type" value="Genomic_DNA"/>
</dbReference>
<name>A0A291RPI1_9NOCA</name>